<feature type="compositionally biased region" description="Basic and acidic residues" evidence="1">
    <location>
        <begin position="42"/>
        <end position="53"/>
    </location>
</feature>
<evidence type="ECO:0000313" key="2">
    <source>
        <dbReference type="EMBL" id="ATL67827.1"/>
    </source>
</evidence>
<organism evidence="2 3">
    <name type="scientific">Nocardia terpenica</name>
    <dbReference type="NCBI Taxonomy" id="455432"/>
    <lineage>
        <taxon>Bacteria</taxon>
        <taxon>Bacillati</taxon>
        <taxon>Actinomycetota</taxon>
        <taxon>Actinomycetes</taxon>
        <taxon>Mycobacteriales</taxon>
        <taxon>Nocardiaceae</taxon>
        <taxon>Nocardia</taxon>
    </lineage>
</organism>
<dbReference type="GeneID" id="88359293"/>
<dbReference type="AlphaFoldDB" id="A0A291RKC5"/>
<evidence type="ECO:0000313" key="3">
    <source>
        <dbReference type="Proteomes" id="UP000221961"/>
    </source>
</evidence>
<reference evidence="2 3" key="1">
    <citation type="submission" date="2017-10" db="EMBL/GenBank/DDBJ databases">
        <title>Comparative genomics between pathogenic Norcardia.</title>
        <authorList>
            <person name="Zeng L."/>
        </authorList>
    </citation>
    <scope>NUCLEOTIDE SEQUENCE [LARGE SCALE GENOMIC DNA]</scope>
    <source>
        <strain evidence="2 3">NC_YFY_NT001</strain>
    </source>
</reference>
<dbReference type="EMBL" id="CP023778">
    <property type="protein sequence ID" value="ATL67827.1"/>
    <property type="molecule type" value="Genomic_DNA"/>
</dbReference>
<sequence>MHNGLDVLRAIDALGAVVDVSFRTTRVEYLDAAGNPYAARAIGDEHTDPDGPRTLRLGRHPMAER</sequence>
<feature type="region of interest" description="Disordered" evidence="1">
    <location>
        <begin position="41"/>
        <end position="65"/>
    </location>
</feature>
<accession>A0A291RKC5</accession>
<evidence type="ECO:0000256" key="1">
    <source>
        <dbReference type="SAM" id="MobiDB-lite"/>
    </source>
</evidence>
<gene>
    <name evidence="2" type="ORF">CRH09_18135</name>
</gene>
<dbReference type="Proteomes" id="UP000221961">
    <property type="component" value="Chromosome"/>
</dbReference>
<dbReference type="KEGG" id="ntp:CRH09_18135"/>
<name>A0A291RKC5_9NOCA</name>
<dbReference type="RefSeq" id="WP_098694939.1">
    <property type="nucleotide sequence ID" value="NZ_CP023778.1"/>
</dbReference>
<proteinExistence type="predicted"/>
<protein>
    <submittedName>
        <fullName evidence="2">Uncharacterized protein</fullName>
    </submittedName>
</protein>